<dbReference type="PANTHER" id="PTHR36507">
    <property type="entry name" value="BLL1555 PROTEIN"/>
    <property type="match status" value="1"/>
</dbReference>
<dbReference type="RefSeq" id="WP_184018773.1">
    <property type="nucleotide sequence ID" value="NZ_JACIJC010000004.1"/>
</dbReference>
<proteinExistence type="predicted"/>
<evidence type="ECO:0000313" key="2">
    <source>
        <dbReference type="EMBL" id="MBB5686380.1"/>
    </source>
</evidence>
<comment type="caution">
    <text evidence="2">The sequence shown here is derived from an EMBL/GenBank/DDBJ whole genome shotgun (WGS) entry which is preliminary data.</text>
</comment>
<dbReference type="SUPFAM" id="SSF49503">
    <property type="entry name" value="Cupredoxins"/>
    <property type="match status" value="1"/>
</dbReference>
<keyword evidence="3" id="KW-1185">Reference proteome</keyword>
<dbReference type="InterPro" id="IPR052721">
    <property type="entry name" value="ET_Amicyanin"/>
</dbReference>
<name>A0A7W9AIR1_9SPHN</name>
<gene>
    <name evidence="2" type="ORF">FHS49_002404</name>
</gene>
<dbReference type="InterPro" id="IPR008972">
    <property type="entry name" value="Cupredoxin"/>
</dbReference>
<dbReference type="PANTHER" id="PTHR36507:SF1">
    <property type="entry name" value="BLL1555 PROTEIN"/>
    <property type="match status" value="1"/>
</dbReference>
<organism evidence="2 3">
    <name type="scientific">Sphingobium boeckii</name>
    <dbReference type="NCBI Taxonomy" id="1082345"/>
    <lineage>
        <taxon>Bacteria</taxon>
        <taxon>Pseudomonadati</taxon>
        <taxon>Pseudomonadota</taxon>
        <taxon>Alphaproteobacteria</taxon>
        <taxon>Sphingomonadales</taxon>
        <taxon>Sphingomonadaceae</taxon>
        <taxon>Sphingobium</taxon>
    </lineage>
</organism>
<evidence type="ECO:0000313" key="3">
    <source>
        <dbReference type="Proteomes" id="UP000549617"/>
    </source>
</evidence>
<dbReference type="Proteomes" id="UP000549617">
    <property type="component" value="Unassembled WGS sequence"/>
</dbReference>
<accession>A0A7W9AIR1</accession>
<protein>
    <submittedName>
        <fullName evidence="2">Plastocyanin</fullName>
    </submittedName>
</protein>
<sequence length="201" mass="21355">MRLLAIICAGILPGTLGATTLSVTVNGADGKPLRNAVVSVQSPATRVGTASVFTDAPSITQQNIQFAPDVLLVRKGTTVSFPNRDKVRHHVYSFSKPKRFELKLYGKDDTHSVRFEIAGTIALGCNIHDQMSAFIRVVDTPWAGKTDANGRVTISGIPGGSSTITVWHPKAVAKNGEFVAPLPLPASGSIAKLITMRVAPR</sequence>
<feature type="chain" id="PRO_5031168169" evidence="1">
    <location>
        <begin position="19"/>
        <end position="201"/>
    </location>
</feature>
<dbReference type="Gene3D" id="2.60.40.420">
    <property type="entry name" value="Cupredoxins - blue copper proteins"/>
    <property type="match status" value="1"/>
</dbReference>
<feature type="signal peptide" evidence="1">
    <location>
        <begin position="1"/>
        <end position="18"/>
    </location>
</feature>
<dbReference type="AlphaFoldDB" id="A0A7W9AIR1"/>
<dbReference type="EMBL" id="JACIJC010000004">
    <property type="protein sequence ID" value="MBB5686380.1"/>
    <property type="molecule type" value="Genomic_DNA"/>
</dbReference>
<evidence type="ECO:0000256" key="1">
    <source>
        <dbReference type="SAM" id="SignalP"/>
    </source>
</evidence>
<reference evidence="2 3" key="1">
    <citation type="submission" date="2020-08" db="EMBL/GenBank/DDBJ databases">
        <title>Genomic Encyclopedia of Type Strains, Phase IV (KMG-IV): sequencing the most valuable type-strain genomes for metagenomic binning, comparative biology and taxonomic classification.</title>
        <authorList>
            <person name="Goeker M."/>
        </authorList>
    </citation>
    <scope>NUCLEOTIDE SEQUENCE [LARGE SCALE GENOMIC DNA]</scope>
    <source>
        <strain evidence="2 3">DSM 25079</strain>
    </source>
</reference>
<keyword evidence="1" id="KW-0732">Signal</keyword>